<evidence type="ECO:0000259" key="2">
    <source>
        <dbReference type="Pfam" id="PF01370"/>
    </source>
</evidence>
<feature type="non-terminal residue" evidence="3">
    <location>
        <position position="1"/>
    </location>
</feature>
<name>A0A382CVG4_9ZZZZ</name>
<protein>
    <recommendedName>
        <fullName evidence="2">NAD-dependent epimerase/dehydratase domain-containing protein</fullName>
    </recommendedName>
</protein>
<dbReference type="SUPFAM" id="SSF51735">
    <property type="entry name" value="NAD(P)-binding Rossmann-fold domains"/>
    <property type="match status" value="1"/>
</dbReference>
<dbReference type="InterPro" id="IPR001509">
    <property type="entry name" value="Epimerase_deHydtase"/>
</dbReference>
<feature type="non-terminal residue" evidence="3">
    <location>
        <position position="239"/>
    </location>
</feature>
<dbReference type="InterPro" id="IPR036291">
    <property type="entry name" value="NAD(P)-bd_dom_sf"/>
</dbReference>
<dbReference type="PANTHER" id="PTHR43000">
    <property type="entry name" value="DTDP-D-GLUCOSE 4,6-DEHYDRATASE-RELATED"/>
    <property type="match status" value="1"/>
</dbReference>
<feature type="domain" description="NAD-dependent epimerase/dehydratase" evidence="2">
    <location>
        <begin position="1"/>
        <end position="179"/>
    </location>
</feature>
<proteinExistence type="inferred from homology"/>
<gene>
    <name evidence="3" type="ORF">METZ01_LOCUS183004</name>
</gene>
<accession>A0A382CVG4</accession>
<dbReference type="Gene3D" id="3.40.50.720">
    <property type="entry name" value="NAD(P)-binding Rossmann-like Domain"/>
    <property type="match status" value="1"/>
</dbReference>
<dbReference type="AlphaFoldDB" id="A0A382CVG4"/>
<dbReference type="EMBL" id="UINC01036336">
    <property type="protein sequence ID" value="SVB30150.1"/>
    <property type="molecule type" value="Genomic_DNA"/>
</dbReference>
<evidence type="ECO:0000313" key="3">
    <source>
        <dbReference type="EMBL" id="SVB30150.1"/>
    </source>
</evidence>
<comment type="similarity">
    <text evidence="1">Belongs to the NAD(P)-dependent epimerase/dehydratase family.</text>
</comment>
<dbReference type="Pfam" id="PF01370">
    <property type="entry name" value="Epimerase"/>
    <property type="match status" value="1"/>
</dbReference>
<organism evidence="3">
    <name type="scientific">marine metagenome</name>
    <dbReference type="NCBI Taxonomy" id="408172"/>
    <lineage>
        <taxon>unclassified sequences</taxon>
        <taxon>metagenomes</taxon>
        <taxon>ecological metagenomes</taxon>
    </lineage>
</organism>
<evidence type="ECO:0000256" key="1">
    <source>
        <dbReference type="ARBA" id="ARBA00007637"/>
    </source>
</evidence>
<reference evidence="3" key="1">
    <citation type="submission" date="2018-05" db="EMBL/GenBank/DDBJ databases">
        <authorList>
            <person name="Lanie J.A."/>
            <person name="Ng W.-L."/>
            <person name="Kazmierczak K.M."/>
            <person name="Andrzejewski T.M."/>
            <person name="Davidsen T.M."/>
            <person name="Wayne K.J."/>
            <person name="Tettelin H."/>
            <person name="Glass J.I."/>
            <person name="Rusch D."/>
            <person name="Podicherti R."/>
            <person name="Tsui H.-C.T."/>
            <person name="Winkler M.E."/>
        </authorList>
    </citation>
    <scope>NUCLEOTIDE SEQUENCE</scope>
</reference>
<sequence length="239" mass="26451">VESDLENVAAVEDLIQAARPEICIHLAWRGWSGRAAAETNFTSLSGSLELLRLIQQIGCERFVAAGTCFEYDLHYEQLAETTPLNPHDVYGACKKALFEIAQEFSNLTGLRVLTPRLFYSYGPYEDERRLVPSTMLRLLKGETAELTPGLQIRDYLHVEDAAAGIWSAATSRIDGAVNIALGEPTTVAEIAETIGDLLGKPDLIFLGARDCPENEPMRILADASLLRREIGWTPKYSLR</sequence>